<evidence type="ECO:0000313" key="2">
    <source>
        <dbReference type="Proteomes" id="UP000887574"/>
    </source>
</evidence>
<dbReference type="Proteomes" id="UP000887574">
    <property type="component" value="Unplaced"/>
</dbReference>
<name>A0A915DX43_9BILA</name>
<sequence length="106" mass="11836">MLGYGLVLDWQAPSMCGWLCECFAKYFGSNGGNIAISVMAFCAAALTYYMLYGLSYRYLAVQTDRRLIDYYLKPTSFILLNILGLLISLGVAISVYSATTKPELRF</sequence>
<proteinExistence type="predicted"/>
<dbReference type="WBParaSite" id="jg23882">
    <property type="protein sequence ID" value="jg23882"/>
    <property type="gene ID" value="jg23882"/>
</dbReference>
<evidence type="ECO:0000256" key="1">
    <source>
        <dbReference type="SAM" id="Phobius"/>
    </source>
</evidence>
<keyword evidence="1" id="KW-0472">Membrane</keyword>
<keyword evidence="1" id="KW-1133">Transmembrane helix</keyword>
<keyword evidence="2" id="KW-1185">Reference proteome</keyword>
<reference evidence="3" key="1">
    <citation type="submission" date="2022-11" db="UniProtKB">
        <authorList>
            <consortium name="WormBaseParasite"/>
        </authorList>
    </citation>
    <scope>IDENTIFICATION</scope>
</reference>
<feature type="transmembrane region" description="Helical" evidence="1">
    <location>
        <begin position="77"/>
        <end position="98"/>
    </location>
</feature>
<organism evidence="2 3">
    <name type="scientific">Ditylenchus dipsaci</name>
    <dbReference type="NCBI Taxonomy" id="166011"/>
    <lineage>
        <taxon>Eukaryota</taxon>
        <taxon>Metazoa</taxon>
        <taxon>Ecdysozoa</taxon>
        <taxon>Nematoda</taxon>
        <taxon>Chromadorea</taxon>
        <taxon>Rhabditida</taxon>
        <taxon>Tylenchina</taxon>
        <taxon>Tylenchomorpha</taxon>
        <taxon>Sphaerularioidea</taxon>
        <taxon>Anguinidae</taxon>
        <taxon>Anguininae</taxon>
        <taxon>Ditylenchus</taxon>
    </lineage>
</organism>
<protein>
    <submittedName>
        <fullName evidence="3">NADH dehydrogenase subunit 2</fullName>
    </submittedName>
</protein>
<evidence type="ECO:0000313" key="3">
    <source>
        <dbReference type="WBParaSite" id="jg23882"/>
    </source>
</evidence>
<keyword evidence="1" id="KW-0812">Transmembrane</keyword>
<dbReference type="AlphaFoldDB" id="A0A915DX43"/>
<feature type="transmembrane region" description="Helical" evidence="1">
    <location>
        <begin position="34"/>
        <end position="56"/>
    </location>
</feature>
<accession>A0A915DX43</accession>